<evidence type="ECO:0000256" key="1">
    <source>
        <dbReference type="ARBA" id="ARBA00022723"/>
    </source>
</evidence>
<evidence type="ECO:0000256" key="2">
    <source>
        <dbReference type="ARBA" id="ARBA00022833"/>
    </source>
</evidence>
<dbReference type="GO" id="GO:0008270">
    <property type="term" value="F:zinc ion binding"/>
    <property type="evidence" value="ECO:0007669"/>
    <property type="project" value="InterPro"/>
</dbReference>
<dbReference type="PROSITE" id="PS00059">
    <property type="entry name" value="ADH_ZINC"/>
    <property type="match status" value="1"/>
</dbReference>
<protein>
    <recommendedName>
        <fullName evidence="4">Alcohol dehydrogenase-like N-terminal domain-containing protein</fullName>
    </recommendedName>
</protein>
<accession>A0A383EZB2</accession>
<dbReference type="PANTHER" id="PTHR43401:SF2">
    <property type="entry name" value="L-THREONINE 3-DEHYDROGENASE"/>
    <property type="match status" value="1"/>
</dbReference>
<proteinExistence type="predicted"/>
<dbReference type="AlphaFoldDB" id="A0A383EZB2"/>
<dbReference type="InterPro" id="IPR011032">
    <property type="entry name" value="GroES-like_sf"/>
</dbReference>
<dbReference type="InterPro" id="IPR013154">
    <property type="entry name" value="ADH-like_N"/>
</dbReference>
<dbReference type="EMBL" id="UINC01229881">
    <property type="protein sequence ID" value="SVE61783.1"/>
    <property type="molecule type" value="Genomic_DNA"/>
</dbReference>
<dbReference type="GO" id="GO:0016491">
    <property type="term" value="F:oxidoreductase activity"/>
    <property type="evidence" value="ECO:0007669"/>
    <property type="project" value="UniProtKB-KW"/>
</dbReference>
<gene>
    <name evidence="5" type="ORF">METZ01_LOCUS514637</name>
</gene>
<dbReference type="InterPro" id="IPR002328">
    <property type="entry name" value="ADH_Zn_CS"/>
</dbReference>
<sequence length="145" mass="15549">MEQLTAWLTGPESIEFRGGPVPQPGPEELLISVGAAVTCGTDVKVYRRGGHPKMLEVPSPFGHELAGTILSPGEAVEGWREGERVVVSNSASCGSCDFCVRGNENLCADLVYLNGAFSRYLVVPARFVERGVYRLPDHLGFAEAA</sequence>
<dbReference type="Gene3D" id="3.90.180.10">
    <property type="entry name" value="Medium-chain alcohol dehydrogenases, catalytic domain"/>
    <property type="match status" value="1"/>
</dbReference>
<evidence type="ECO:0000256" key="3">
    <source>
        <dbReference type="ARBA" id="ARBA00023002"/>
    </source>
</evidence>
<evidence type="ECO:0000259" key="4">
    <source>
        <dbReference type="Pfam" id="PF08240"/>
    </source>
</evidence>
<feature type="non-terminal residue" evidence="5">
    <location>
        <position position="145"/>
    </location>
</feature>
<feature type="domain" description="Alcohol dehydrogenase-like N-terminal" evidence="4">
    <location>
        <begin position="25"/>
        <end position="128"/>
    </location>
</feature>
<keyword evidence="3" id="KW-0560">Oxidoreductase</keyword>
<organism evidence="5">
    <name type="scientific">marine metagenome</name>
    <dbReference type="NCBI Taxonomy" id="408172"/>
    <lineage>
        <taxon>unclassified sequences</taxon>
        <taxon>metagenomes</taxon>
        <taxon>ecological metagenomes</taxon>
    </lineage>
</organism>
<dbReference type="Pfam" id="PF08240">
    <property type="entry name" value="ADH_N"/>
    <property type="match status" value="1"/>
</dbReference>
<keyword evidence="1" id="KW-0479">Metal-binding</keyword>
<reference evidence="5" key="1">
    <citation type="submission" date="2018-05" db="EMBL/GenBank/DDBJ databases">
        <authorList>
            <person name="Lanie J.A."/>
            <person name="Ng W.-L."/>
            <person name="Kazmierczak K.M."/>
            <person name="Andrzejewski T.M."/>
            <person name="Davidsen T.M."/>
            <person name="Wayne K.J."/>
            <person name="Tettelin H."/>
            <person name="Glass J.I."/>
            <person name="Rusch D."/>
            <person name="Podicherti R."/>
            <person name="Tsui H.-C.T."/>
            <person name="Winkler M.E."/>
        </authorList>
    </citation>
    <scope>NUCLEOTIDE SEQUENCE</scope>
</reference>
<evidence type="ECO:0000313" key="5">
    <source>
        <dbReference type="EMBL" id="SVE61783.1"/>
    </source>
</evidence>
<keyword evidence="2" id="KW-0862">Zinc</keyword>
<dbReference type="PANTHER" id="PTHR43401">
    <property type="entry name" value="L-THREONINE 3-DEHYDROGENASE"/>
    <property type="match status" value="1"/>
</dbReference>
<dbReference type="InterPro" id="IPR050129">
    <property type="entry name" value="Zn_alcohol_dh"/>
</dbReference>
<name>A0A383EZB2_9ZZZZ</name>
<dbReference type="SUPFAM" id="SSF50129">
    <property type="entry name" value="GroES-like"/>
    <property type="match status" value="1"/>
</dbReference>